<reference evidence="5" key="1">
    <citation type="submission" date="2021-03" db="EMBL/GenBank/DDBJ databases">
        <authorList>
            <person name="Tagirdzhanova G."/>
        </authorList>
    </citation>
    <scope>NUCLEOTIDE SEQUENCE</scope>
</reference>
<feature type="region of interest" description="Disordered" evidence="2">
    <location>
        <begin position="314"/>
        <end position="361"/>
    </location>
</feature>
<dbReference type="PROSITE" id="PS50089">
    <property type="entry name" value="ZF_RING_2"/>
    <property type="match status" value="1"/>
</dbReference>
<dbReference type="Gene3D" id="3.30.40.10">
    <property type="entry name" value="Zinc/RING finger domain, C3HC4 (zinc finger)"/>
    <property type="match status" value="1"/>
</dbReference>
<evidence type="ECO:0000256" key="2">
    <source>
        <dbReference type="SAM" id="MobiDB-lite"/>
    </source>
</evidence>
<feature type="compositionally biased region" description="Basic and acidic residues" evidence="2">
    <location>
        <begin position="314"/>
        <end position="327"/>
    </location>
</feature>
<dbReference type="InterPro" id="IPR051826">
    <property type="entry name" value="E3_ubiquitin-ligase_domain"/>
</dbReference>
<comment type="caution">
    <text evidence="5">The sequence shown here is derived from an EMBL/GenBank/DDBJ whole genome shotgun (WGS) entry which is preliminary data.</text>
</comment>
<dbReference type="EMBL" id="CAJPDQ010000010">
    <property type="protein sequence ID" value="CAF9915137.1"/>
    <property type="molecule type" value="Genomic_DNA"/>
</dbReference>
<dbReference type="PANTHER" id="PTHR22765:SF434">
    <property type="entry name" value="GB|AAD18119.1-RELATED"/>
    <property type="match status" value="1"/>
</dbReference>
<feature type="region of interest" description="Disordered" evidence="2">
    <location>
        <begin position="148"/>
        <end position="248"/>
    </location>
</feature>
<dbReference type="GO" id="GO:0006511">
    <property type="term" value="P:ubiquitin-dependent protein catabolic process"/>
    <property type="evidence" value="ECO:0007669"/>
    <property type="project" value="TreeGrafter"/>
</dbReference>
<evidence type="ECO:0000256" key="1">
    <source>
        <dbReference type="PROSITE-ProRule" id="PRU00175"/>
    </source>
</evidence>
<keyword evidence="1" id="KW-0862">Zinc</keyword>
<organism evidence="5 6">
    <name type="scientific">Gomphillus americanus</name>
    <dbReference type="NCBI Taxonomy" id="1940652"/>
    <lineage>
        <taxon>Eukaryota</taxon>
        <taxon>Fungi</taxon>
        <taxon>Dikarya</taxon>
        <taxon>Ascomycota</taxon>
        <taxon>Pezizomycotina</taxon>
        <taxon>Lecanoromycetes</taxon>
        <taxon>OSLEUM clade</taxon>
        <taxon>Ostropomycetidae</taxon>
        <taxon>Ostropales</taxon>
        <taxon>Graphidaceae</taxon>
        <taxon>Gomphilloideae</taxon>
        <taxon>Gomphillus</taxon>
    </lineage>
</organism>
<gene>
    <name evidence="5" type="ORF">GOMPHAMPRED_000641</name>
</gene>
<dbReference type="OrthoDB" id="8062037at2759"/>
<dbReference type="Proteomes" id="UP000664169">
    <property type="component" value="Unassembled WGS sequence"/>
</dbReference>
<keyword evidence="1" id="KW-0479">Metal-binding</keyword>
<accession>A0A8H3F347</accession>
<feature type="compositionally biased region" description="Low complexity" evidence="2">
    <location>
        <begin position="186"/>
        <end position="198"/>
    </location>
</feature>
<feature type="compositionally biased region" description="Polar residues" evidence="2">
    <location>
        <begin position="210"/>
        <end position="236"/>
    </location>
</feature>
<evidence type="ECO:0000313" key="5">
    <source>
        <dbReference type="EMBL" id="CAF9915137.1"/>
    </source>
</evidence>
<dbReference type="InterPro" id="IPR013083">
    <property type="entry name" value="Znf_RING/FYVE/PHD"/>
</dbReference>
<evidence type="ECO:0000259" key="4">
    <source>
        <dbReference type="PROSITE" id="PS50089"/>
    </source>
</evidence>
<evidence type="ECO:0000313" key="6">
    <source>
        <dbReference type="Proteomes" id="UP000664169"/>
    </source>
</evidence>
<dbReference type="GO" id="GO:0061630">
    <property type="term" value="F:ubiquitin protein ligase activity"/>
    <property type="evidence" value="ECO:0007669"/>
    <property type="project" value="TreeGrafter"/>
</dbReference>
<dbReference type="CDD" id="cd16473">
    <property type="entry name" value="RING-H2_RNF103"/>
    <property type="match status" value="1"/>
</dbReference>
<protein>
    <recommendedName>
        <fullName evidence="4">RING-type domain-containing protein</fullName>
    </recommendedName>
</protein>
<proteinExistence type="predicted"/>
<feature type="compositionally biased region" description="Polar residues" evidence="2">
    <location>
        <begin position="173"/>
        <end position="185"/>
    </location>
</feature>
<evidence type="ECO:0000256" key="3">
    <source>
        <dbReference type="SAM" id="Phobius"/>
    </source>
</evidence>
<feature type="transmembrane region" description="Helical" evidence="3">
    <location>
        <begin position="64"/>
        <end position="89"/>
    </location>
</feature>
<dbReference type="SMART" id="SM00184">
    <property type="entry name" value="RING"/>
    <property type="match status" value="1"/>
</dbReference>
<dbReference type="Pfam" id="PF13639">
    <property type="entry name" value="zf-RING_2"/>
    <property type="match status" value="1"/>
</dbReference>
<name>A0A8H3F347_9LECA</name>
<keyword evidence="3" id="KW-0472">Membrane</keyword>
<dbReference type="SUPFAM" id="SSF57850">
    <property type="entry name" value="RING/U-box"/>
    <property type="match status" value="1"/>
</dbReference>
<dbReference type="GO" id="GO:0005737">
    <property type="term" value="C:cytoplasm"/>
    <property type="evidence" value="ECO:0007669"/>
    <property type="project" value="TreeGrafter"/>
</dbReference>
<feature type="domain" description="RING-type" evidence="4">
    <location>
        <begin position="264"/>
        <end position="306"/>
    </location>
</feature>
<keyword evidence="1" id="KW-0863">Zinc-finger</keyword>
<dbReference type="AlphaFoldDB" id="A0A8H3F347"/>
<feature type="compositionally biased region" description="Polar residues" evidence="2">
    <location>
        <begin position="422"/>
        <end position="434"/>
    </location>
</feature>
<feature type="region of interest" description="Disordered" evidence="2">
    <location>
        <begin position="375"/>
        <end position="434"/>
    </location>
</feature>
<keyword evidence="3" id="KW-1133">Transmembrane helix</keyword>
<dbReference type="FunFam" id="3.30.40.10:FF:000539">
    <property type="entry name" value="Ring finger domain protein"/>
    <property type="match status" value="1"/>
</dbReference>
<dbReference type="PANTHER" id="PTHR22765">
    <property type="entry name" value="RING FINGER AND PROTEASE ASSOCIATED DOMAIN-CONTAINING"/>
    <property type="match status" value="1"/>
</dbReference>
<sequence>MASTTSTPFPTSSSQIASSATSIASSITSAISNAVTSPTAIASAAPSSSPPPQSGNTTSGSSPLLFFVALGFGVVFTNLWIIIGVKYCFRYNARNRQLRDENGDLIDLAQMPRQRRRREKKLMSLDEVNERFPITKYKTWVSSRADAGLSTAGGIDSSVSRPASIKEPEEPIEQNSESSSKAQQPATTSATTTTTTTTTDEKSSEPAVPESSTVNPPNTSPEHTATSALQPPQTQEQAHEDEEEEDPIQTAVPAEMLATPGDACAICIDTLEEDDDVRGLTCGHAFHASCVDPWLTSRRACCPLCKADYYVPKPRSEGEAVSDDRQLTRRPSQPLAPRDNLPINPAFGLLSPRRNPRPRQTQVQLTRFPGWMPSILRRNNTAAPPQPTPASGPINATPSRSFPRPRLPSFIRRNRGHADTVATPTPAQLESGTR</sequence>
<feature type="compositionally biased region" description="Low complexity" evidence="2">
    <location>
        <begin position="398"/>
        <end position="411"/>
    </location>
</feature>
<keyword evidence="3" id="KW-0812">Transmembrane</keyword>
<dbReference type="GO" id="GO:0008270">
    <property type="term" value="F:zinc ion binding"/>
    <property type="evidence" value="ECO:0007669"/>
    <property type="project" value="UniProtKB-KW"/>
</dbReference>
<keyword evidence="6" id="KW-1185">Reference proteome</keyword>
<dbReference type="InterPro" id="IPR001841">
    <property type="entry name" value="Znf_RING"/>
</dbReference>